<dbReference type="GO" id="GO:0016020">
    <property type="term" value="C:membrane"/>
    <property type="evidence" value="ECO:0007669"/>
    <property type="project" value="UniProtKB-SubCell"/>
</dbReference>
<reference evidence="16" key="1">
    <citation type="submission" date="2025-08" db="UniProtKB">
        <authorList>
            <consortium name="Ensembl"/>
        </authorList>
    </citation>
    <scope>IDENTIFICATION</scope>
</reference>
<evidence type="ECO:0000256" key="8">
    <source>
        <dbReference type="ARBA" id="ARBA00022989"/>
    </source>
</evidence>
<evidence type="ECO:0000256" key="13">
    <source>
        <dbReference type="ARBA" id="ARBA00025938"/>
    </source>
</evidence>
<dbReference type="PANTHER" id="PTHR10573">
    <property type="entry name" value="INTERLEUKIN-2 RECEPTOR ALPHA CHAIN"/>
    <property type="match status" value="1"/>
</dbReference>
<keyword evidence="10 14" id="KW-1015">Disulfide bond</keyword>
<dbReference type="Ensembl" id="ENSZLMT00000011231.1">
    <property type="protein sequence ID" value="ENSZLMP00000010925.1"/>
    <property type="gene ID" value="ENSZLMG00000007625.1"/>
</dbReference>
<dbReference type="SMART" id="SM00032">
    <property type="entry name" value="CCP"/>
    <property type="match status" value="1"/>
</dbReference>
<evidence type="ECO:0000313" key="17">
    <source>
        <dbReference type="Proteomes" id="UP000694401"/>
    </source>
</evidence>
<feature type="domain" description="Sushi" evidence="15">
    <location>
        <begin position="25"/>
        <end position="88"/>
    </location>
</feature>
<protein>
    <recommendedName>
        <fullName evidence="3">Interleukin-2 receptor subunit alpha</fullName>
    </recommendedName>
</protein>
<keyword evidence="6" id="KW-0677">Repeat</keyword>
<name>A0A8D2P986_ZOSLA</name>
<keyword evidence="4" id="KW-0812">Transmembrane</keyword>
<evidence type="ECO:0000256" key="12">
    <source>
        <dbReference type="ARBA" id="ARBA00023180"/>
    </source>
</evidence>
<keyword evidence="11" id="KW-0675">Receptor</keyword>
<evidence type="ECO:0000259" key="15">
    <source>
        <dbReference type="PROSITE" id="PS50923"/>
    </source>
</evidence>
<dbReference type="PROSITE" id="PS50923">
    <property type="entry name" value="SUSHI"/>
    <property type="match status" value="1"/>
</dbReference>
<dbReference type="AlphaFoldDB" id="A0A8D2P986"/>
<evidence type="ECO:0000256" key="11">
    <source>
        <dbReference type="ARBA" id="ARBA00023170"/>
    </source>
</evidence>
<evidence type="ECO:0000256" key="4">
    <source>
        <dbReference type="ARBA" id="ARBA00022692"/>
    </source>
</evidence>
<evidence type="ECO:0000256" key="7">
    <source>
        <dbReference type="ARBA" id="ARBA00022859"/>
    </source>
</evidence>
<dbReference type="GO" id="GO:0006954">
    <property type="term" value="P:inflammatory response"/>
    <property type="evidence" value="ECO:0007669"/>
    <property type="project" value="TreeGrafter"/>
</dbReference>
<comment type="function">
    <text evidence="1">Receptor for interleukin-2. The receptor is involved in the regulation of immune tolerance by controlling regulatory T cells (TREGs) activity. TREGs suppress the activation and expansion of autoreactive T-cells.</text>
</comment>
<organism evidence="16 17">
    <name type="scientific">Zosterops lateralis melanops</name>
    <dbReference type="NCBI Taxonomy" id="1220523"/>
    <lineage>
        <taxon>Eukaryota</taxon>
        <taxon>Metazoa</taxon>
        <taxon>Chordata</taxon>
        <taxon>Craniata</taxon>
        <taxon>Vertebrata</taxon>
        <taxon>Euteleostomi</taxon>
        <taxon>Archelosauria</taxon>
        <taxon>Archosauria</taxon>
        <taxon>Dinosauria</taxon>
        <taxon>Saurischia</taxon>
        <taxon>Theropoda</taxon>
        <taxon>Coelurosauria</taxon>
        <taxon>Aves</taxon>
        <taxon>Neognathae</taxon>
        <taxon>Neoaves</taxon>
        <taxon>Telluraves</taxon>
        <taxon>Australaves</taxon>
        <taxon>Passeriformes</taxon>
        <taxon>Sylvioidea</taxon>
        <taxon>Zosteropidae</taxon>
        <taxon>Zosterops</taxon>
    </lineage>
</organism>
<dbReference type="Pfam" id="PF00084">
    <property type="entry name" value="Sushi"/>
    <property type="match status" value="1"/>
</dbReference>
<comment type="subcellular location">
    <subcellularLocation>
        <location evidence="2">Membrane</location>
        <topology evidence="2">Single-pass type I membrane protein</topology>
    </subcellularLocation>
</comment>
<dbReference type="PANTHER" id="PTHR10573:SF0">
    <property type="entry name" value="INTERLEUKIN-2 RECEPTOR SUBUNIT ALPHA"/>
    <property type="match status" value="1"/>
</dbReference>
<comment type="subunit">
    <text evidence="13">Non-covalent dimer of an alpha and a beta subunit. IL2R exists in 3 different forms: a high affinity dimer, an intermediate affinity monomer (beta subunit), and a low affinity monomer (alpha subunit). The high and intermediate affinity forms also associate with a gamma subunit.</text>
</comment>
<evidence type="ECO:0000256" key="6">
    <source>
        <dbReference type="ARBA" id="ARBA00022737"/>
    </source>
</evidence>
<evidence type="ECO:0000256" key="3">
    <source>
        <dbReference type="ARBA" id="ARBA00013445"/>
    </source>
</evidence>
<feature type="disulfide bond" evidence="14">
    <location>
        <begin position="27"/>
        <end position="70"/>
    </location>
</feature>
<dbReference type="GO" id="GO:0004911">
    <property type="term" value="F:interleukin-2 receptor activity"/>
    <property type="evidence" value="ECO:0007669"/>
    <property type="project" value="InterPro"/>
</dbReference>
<keyword evidence="14" id="KW-0768">Sushi</keyword>
<dbReference type="GO" id="GO:0019976">
    <property type="term" value="F:interleukin-2 binding"/>
    <property type="evidence" value="ECO:0007669"/>
    <property type="project" value="InterPro"/>
</dbReference>
<dbReference type="SUPFAM" id="SSF57535">
    <property type="entry name" value="Complement control module/SCR domain"/>
    <property type="match status" value="1"/>
</dbReference>
<evidence type="ECO:0000256" key="2">
    <source>
        <dbReference type="ARBA" id="ARBA00004479"/>
    </source>
</evidence>
<keyword evidence="8" id="KW-1133">Transmembrane helix</keyword>
<evidence type="ECO:0000256" key="10">
    <source>
        <dbReference type="ARBA" id="ARBA00023157"/>
    </source>
</evidence>
<keyword evidence="17" id="KW-1185">Reference proteome</keyword>
<proteinExistence type="predicted"/>
<dbReference type="InterPro" id="IPR035976">
    <property type="entry name" value="Sushi/SCR/CCP_sf"/>
</dbReference>
<sequence>QDFQEQKQCPKSVSFNRVLPCAPTGFCGPPKAIPHAYIRLPDQYYTGQVLHFKCQAGYDKRPPTFGNRTCKEENEKVFWTPLDMICTNDSSQWPTQTVGTDLTLLSSSSSSEAQPVSAIWFVLLVIPTAFM</sequence>
<evidence type="ECO:0000313" key="16">
    <source>
        <dbReference type="Ensembl" id="ENSZLMP00000010925.1"/>
    </source>
</evidence>
<evidence type="ECO:0000256" key="9">
    <source>
        <dbReference type="ARBA" id="ARBA00023136"/>
    </source>
</evidence>
<reference evidence="16" key="2">
    <citation type="submission" date="2025-09" db="UniProtKB">
        <authorList>
            <consortium name="Ensembl"/>
        </authorList>
    </citation>
    <scope>IDENTIFICATION</scope>
</reference>
<dbReference type="GO" id="GO:0002376">
    <property type="term" value="P:immune system process"/>
    <property type="evidence" value="ECO:0007669"/>
    <property type="project" value="UniProtKB-KW"/>
</dbReference>
<accession>A0A8D2P986</accession>
<evidence type="ECO:0000256" key="14">
    <source>
        <dbReference type="PROSITE-ProRule" id="PRU00302"/>
    </source>
</evidence>
<dbReference type="Gene3D" id="2.10.70.10">
    <property type="entry name" value="Complement Module, domain 1"/>
    <property type="match status" value="1"/>
</dbReference>
<keyword evidence="7" id="KW-0391">Immunity</keyword>
<dbReference type="InterPro" id="IPR015486">
    <property type="entry name" value="IL-2_rcpt_alpha"/>
</dbReference>
<comment type="caution">
    <text evidence="14">Lacks conserved residue(s) required for the propagation of feature annotation.</text>
</comment>
<keyword evidence="12" id="KW-0325">Glycoprotein</keyword>
<dbReference type="Proteomes" id="UP000694401">
    <property type="component" value="Unassembled WGS sequence"/>
</dbReference>
<dbReference type="InterPro" id="IPR000436">
    <property type="entry name" value="Sushi_SCR_CCP_dom"/>
</dbReference>
<keyword evidence="9" id="KW-0472">Membrane</keyword>
<evidence type="ECO:0000256" key="5">
    <source>
        <dbReference type="ARBA" id="ARBA00022729"/>
    </source>
</evidence>
<keyword evidence="5" id="KW-0732">Signal</keyword>
<evidence type="ECO:0000256" key="1">
    <source>
        <dbReference type="ARBA" id="ARBA00002381"/>
    </source>
</evidence>